<dbReference type="AlphaFoldDB" id="A0A6A6T6E0"/>
<evidence type="ECO:0000313" key="2">
    <source>
        <dbReference type="Proteomes" id="UP000799324"/>
    </source>
</evidence>
<evidence type="ECO:0008006" key="3">
    <source>
        <dbReference type="Google" id="ProtNLM"/>
    </source>
</evidence>
<sequence length="151" mass="17008">MNNLFSRCLGGRSCSVEADQQTTPSLRPKPGPSNQSTMYHCSSKDIIQGDDLPAQGRHLRSHPVDESRIGFLDLPGELRNNIYCQLLIFDDYIRHMPGYTTKVPALVLLRVCKQIHDEAAGVFYGGNSFYCCVKQLLRGRRTSSFFVKTTH</sequence>
<dbReference type="OrthoDB" id="62952at2759"/>
<keyword evidence="2" id="KW-1185">Reference proteome</keyword>
<reference evidence="1" key="1">
    <citation type="journal article" date="2020" name="Stud. Mycol.">
        <title>101 Dothideomycetes genomes: a test case for predicting lifestyles and emergence of pathogens.</title>
        <authorList>
            <person name="Haridas S."/>
            <person name="Albert R."/>
            <person name="Binder M."/>
            <person name="Bloem J."/>
            <person name="Labutti K."/>
            <person name="Salamov A."/>
            <person name="Andreopoulos B."/>
            <person name="Baker S."/>
            <person name="Barry K."/>
            <person name="Bills G."/>
            <person name="Bluhm B."/>
            <person name="Cannon C."/>
            <person name="Castanera R."/>
            <person name="Culley D."/>
            <person name="Daum C."/>
            <person name="Ezra D."/>
            <person name="Gonzalez J."/>
            <person name="Henrissat B."/>
            <person name="Kuo A."/>
            <person name="Liang C."/>
            <person name="Lipzen A."/>
            <person name="Lutzoni F."/>
            <person name="Magnuson J."/>
            <person name="Mondo S."/>
            <person name="Nolan M."/>
            <person name="Ohm R."/>
            <person name="Pangilinan J."/>
            <person name="Park H.-J."/>
            <person name="Ramirez L."/>
            <person name="Alfaro M."/>
            <person name="Sun H."/>
            <person name="Tritt A."/>
            <person name="Yoshinaga Y."/>
            <person name="Zwiers L.-H."/>
            <person name="Turgeon B."/>
            <person name="Goodwin S."/>
            <person name="Spatafora J."/>
            <person name="Crous P."/>
            <person name="Grigoriev I."/>
        </authorList>
    </citation>
    <scope>NUCLEOTIDE SEQUENCE</scope>
    <source>
        <strain evidence="1">CBS 122681</strain>
    </source>
</reference>
<dbReference type="InterPro" id="IPR038883">
    <property type="entry name" value="AN11006-like"/>
</dbReference>
<protein>
    <recommendedName>
        <fullName evidence="3">F-box domain-containing protein</fullName>
    </recommendedName>
</protein>
<evidence type="ECO:0000313" key="1">
    <source>
        <dbReference type="EMBL" id="KAF2655595.1"/>
    </source>
</evidence>
<dbReference type="EMBL" id="MU004347">
    <property type="protein sequence ID" value="KAF2655595.1"/>
    <property type="molecule type" value="Genomic_DNA"/>
</dbReference>
<dbReference type="PANTHER" id="PTHR42085:SF1">
    <property type="entry name" value="F-BOX DOMAIN-CONTAINING PROTEIN"/>
    <property type="match status" value="1"/>
</dbReference>
<dbReference type="Proteomes" id="UP000799324">
    <property type="component" value="Unassembled WGS sequence"/>
</dbReference>
<organism evidence="1 2">
    <name type="scientific">Lophiostoma macrostomum CBS 122681</name>
    <dbReference type="NCBI Taxonomy" id="1314788"/>
    <lineage>
        <taxon>Eukaryota</taxon>
        <taxon>Fungi</taxon>
        <taxon>Dikarya</taxon>
        <taxon>Ascomycota</taxon>
        <taxon>Pezizomycotina</taxon>
        <taxon>Dothideomycetes</taxon>
        <taxon>Pleosporomycetidae</taxon>
        <taxon>Pleosporales</taxon>
        <taxon>Lophiostomataceae</taxon>
        <taxon>Lophiostoma</taxon>
    </lineage>
</organism>
<gene>
    <name evidence="1" type="ORF">K491DRAFT_423467</name>
</gene>
<proteinExistence type="predicted"/>
<dbReference type="PANTHER" id="PTHR42085">
    <property type="entry name" value="F-BOX DOMAIN-CONTAINING PROTEIN"/>
    <property type="match status" value="1"/>
</dbReference>
<accession>A0A6A6T6E0</accession>
<name>A0A6A6T6E0_9PLEO</name>